<comment type="caution">
    <text evidence="1">The sequence shown here is derived from an EMBL/GenBank/DDBJ whole genome shotgun (WGS) entry which is preliminary data.</text>
</comment>
<gene>
    <name evidence="1" type="ORF">CTI12_AA619610</name>
</gene>
<organism evidence="1 2">
    <name type="scientific">Artemisia annua</name>
    <name type="common">Sweet wormwood</name>
    <dbReference type="NCBI Taxonomy" id="35608"/>
    <lineage>
        <taxon>Eukaryota</taxon>
        <taxon>Viridiplantae</taxon>
        <taxon>Streptophyta</taxon>
        <taxon>Embryophyta</taxon>
        <taxon>Tracheophyta</taxon>
        <taxon>Spermatophyta</taxon>
        <taxon>Magnoliopsida</taxon>
        <taxon>eudicotyledons</taxon>
        <taxon>Gunneridae</taxon>
        <taxon>Pentapetalae</taxon>
        <taxon>asterids</taxon>
        <taxon>campanulids</taxon>
        <taxon>Asterales</taxon>
        <taxon>Asteraceae</taxon>
        <taxon>Asteroideae</taxon>
        <taxon>Anthemideae</taxon>
        <taxon>Artemisiinae</taxon>
        <taxon>Artemisia</taxon>
    </lineage>
</organism>
<proteinExistence type="predicted"/>
<sequence>MVSDIICGLQCCKRLTLEGVFDPDAPKDLDQLECLEELSLQSTIIKDLSDSICGAPVVLVIIASGPFDVTFAKKNRRFILFHGSDRLSVLIKLEEYEVTSLPIISDII</sequence>
<accession>A0A2U1KCA0</accession>
<keyword evidence="2" id="KW-1185">Reference proteome</keyword>
<evidence type="ECO:0000313" key="1">
    <source>
        <dbReference type="EMBL" id="PWA34389.1"/>
    </source>
</evidence>
<name>A0A2U1KCA0_ARTAN</name>
<dbReference type="EMBL" id="PKPP01022779">
    <property type="protein sequence ID" value="PWA34389.1"/>
    <property type="molecule type" value="Genomic_DNA"/>
</dbReference>
<dbReference type="AlphaFoldDB" id="A0A2U1KCA0"/>
<reference evidence="1 2" key="1">
    <citation type="journal article" date="2018" name="Mol. Plant">
        <title>The genome of Artemisia annua provides insight into the evolution of Asteraceae family and artemisinin biosynthesis.</title>
        <authorList>
            <person name="Shen Q."/>
            <person name="Zhang L."/>
            <person name="Liao Z."/>
            <person name="Wang S."/>
            <person name="Yan T."/>
            <person name="Shi P."/>
            <person name="Liu M."/>
            <person name="Fu X."/>
            <person name="Pan Q."/>
            <person name="Wang Y."/>
            <person name="Lv Z."/>
            <person name="Lu X."/>
            <person name="Zhang F."/>
            <person name="Jiang W."/>
            <person name="Ma Y."/>
            <person name="Chen M."/>
            <person name="Hao X."/>
            <person name="Li L."/>
            <person name="Tang Y."/>
            <person name="Lv G."/>
            <person name="Zhou Y."/>
            <person name="Sun X."/>
            <person name="Brodelius P.E."/>
            <person name="Rose J.K.C."/>
            <person name="Tang K."/>
        </authorList>
    </citation>
    <scope>NUCLEOTIDE SEQUENCE [LARGE SCALE GENOMIC DNA]</scope>
    <source>
        <strain evidence="2">cv. Huhao1</strain>
        <tissue evidence="1">Leaf</tissue>
    </source>
</reference>
<protein>
    <submittedName>
        <fullName evidence="1">Leucine-rich repeat domain, L domain-like protein</fullName>
    </submittedName>
</protein>
<evidence type="ECO:0000313" key="2">
    <source>
        <dbReference type="Proteomes" id="UP000245207"/>
    </source>
</evidence>
<dbReference type="Proteomes" id="UP000245207">
    <property type="component" value="Unassembled WGS sequence"/>
</dbReference>